<evidence type="ECO:0000256" key="3">
    <source>
        <dbReference type="SAM" id="MobiDB-lite"/>
    </source>
</evidence>
<feature type="domain" description="Rhodopsin" evidence="5">
    <location>
        <begin position="26"/>
        <end position="281"/>
    </location>
</feature>
<dbReference type="AlphaFoldDB" id="A0AAN4PLW9"/>
<dbReference type="Proteomes" id="UP000051487">
    <property type="component" value="Unassembled WGS sequence"/>
</dbReference>
<dbReference type="PANTHER" id="PTHR43702">
    <property type="entry name" value="L-FUCOSE-PROTON SYMPORTER"/>
    <property type="match status" value="1"/>
</dbReference>
<comment type="subcellular location">
    <subcellularLocation>
        <location evidence="1">Cell inner membrane</location>
        <topology evidence="1">Multi-pass membrane protein</topology>
    </subcellularLocation>
</comment>
<organism evidence="6 7">
    <name type="scientific">Aspergillus lentulus</name>
    <dbReference type="NCBI Taxonomy" id="293939"/>
    <lineage>
        <taxon>Eukaryota</taxon>
        <taxon>Fungi</taxon>
        <taxon>Dikarya</taxon>
        <taxon>Ascomycota</taxon>
        <taxon>Pezizomycotina</taxon>
        <taxon>Eurotiomycetes</taxon>
        <taxon>Eurotiomycetidae</taxon>
        <taxon>Eurotiales</taxon>
        <taxon>Aspergillaceae</taxon>
        <taxon>Aspergillus</taxon>
        <taxon>Aspergillus subgen. Fumigati</taxon>
    </lineage>
</organism>
<keyword evidence="2" id="KW-1003">Cell membrane</keyword>
<feature type="transmembrane region" description="Helical" evidence="4">
    <location>
        <begin position="459"/>
        <end position="476"/>
    </location>
</feature>
<dbReference type="InterPro" id="IPR050375">
    <property type="entry name" value="MFS_TsgA-like"/>
</dbReference>
<dbReference type="InterPro" id="IPR036259">
    <property type="entry name" value="MFS_trans_sf"/>
</dbReference>
<evidence type="ECO:0000313" key="6">
    <source>
        <dbReference type="EMBL" id="GAQ08598.1"/>
    </source>
</evidence>
<feature type="transmembrane region" description="Helical" evidence="4">
    <location>
        <begin position="82"/>
        <end position="111"/>
    </location>
</feature>
<reference evidence="6 7" key="1">
    <citation type="submission" date="2015-11" db="EMBL/GenBank/DDBJ databases">
        <title>Aspergillus lentulus strain IFM 54703T.</title>
        <authorList>
            <person name="Kusuya Y."/>
            <person name="Sakai K."/>
            <person name="Kamei K."/>
            <person name="Takahashi H."/>
            <person name="Yaguchi T."/>
        </authorList>
    </citation>
    <scope>NUCLEOTIDE SEQUENCE [LARGE SCALE GENOMIC DNA]</scope>
    <source>
        <strain evidence="6 7">IFM 54703</strain>
    </source>
</reference>
<feature type="transmembrane region" description="Helical" evidence="4">
    <location>
        <begin position="390"/>
        <end position="410"/>
    </location>
</feature>
<evidence type="ECO:0000259" key="5">
    <source>
        <dbReference type="Pfam" id="PF20684"/>
    </source>
</evidence>
<gene>
    <name evidence="6" type="ORF">ALT_5919</name>
</gene>
<evidence type="ECO:0000256" key="2">
    <source>
        <dbReference type="ARBA" id="ARBA00022475"/>
    </source>
</evidence>
<feature type="transmembrane region" description="Helical" evidence="4">
    <location>
        <begin position="764"/>
        <end position="783"/>
    </location>
</feature>
<feature type="transmembrane region" description="Helical" evidence="4">
    <location>
        <begin position="652"/>
        <end position="674"/>
    </location>
</feature>
<feature type="transmembrane region" description="Helical" evidence="4">
    <location>
        <begin position="201"/>
        <end position="223"/>
    </location>
</feature>
<dbReference type="EMBL" id="BCLY01000009">
    <property type="protein sequence ID" value="GAQ08598.1"/>
    <property type="molecule type" value="Genomic_DNA"/>
</dbReference>
<name>A0AAN4PLW9_ASPLE</name>
<evidence type="ECO:0000256" key="1">
    <source>
        <dbReference type="ARBA" id="ARBA00004429"/>
    </source>
</evidence>
<feature type="transmembrane region" description="Helical" evidence="4">
    <location>
        <begin position="704"/>
        <end position="723"/>
    </location>
</feature>
<dbReference type="Pfam" id="PF20684">
    <property type="entry name" value="Fung_rhodopsin"/>
    <property type="match status" value="1"/>
</dbReference>
<comment type="caution">
    <text evidence="6">The sequence shown here is derived from an EMBL/GenBank/DDBJ whole genome shotgun (WGS) entry which is preliminary data.</text>
</comment>
<feature type="transmembrane region" description="Helical" evidence="4">
    <location>
        <begin position="6"/>
        <end position="29"/>
    </location>
</feature>
<feature type="transmembrane region" description="Helical" evidence="4">
    <location>
        <begin position="681"/>
        <end position="698"/>
    </location>
</feature>
<evidence type="ECO:0000256" key="4">
    <source>
        <dbReference type="SAM" id="Phobius"/>
    </source>
</evidence>
<feature type="transmembrane region" description="Helical" evidence="4">
    <location>
        <begin position="735"/>
        <end position="752"/>
    </location>
</feature>
<dbReference type="PANTHER" id="PTHR43702:SF13">
    <property type="entry name" value="MONOSACCHARIDE TRANSPORTER, PUTATIVE (AFU_ORTHOLOGUE AFUA_4G06630)-RELATED"/>
    <property type="match status" value="1"/>
</dbReference>
<accession>A0AAN4PLW9</accession>
<keyword evidence="4" id="KW-0472">Membrane</keyword>
<dbReference type="Gene3D" id="1.20.1250.20">
    <property type="entry name" value="MFS general substrate transporter like domains"/>
    <property type="match status" value="2"/>
</dbReference>
<feature type="transmembrane region" description="Helical" evidence="4">
    <location>
        <begin position="430"/>
        <end position="452"/>
    </location>
</feature>
<feature type="transmembrane region" description="Helical" evidence="4">
    <location>
        <begin position="41"/>
        <end position="62"/>
    </location>
</feature>
<evidence type="ECO:0000313" key="7">
    <source>
        <dbReference type="Proteomes" id="UP000051487"/>
    </source>
</evidence>
<sequence>MSKEPRLAVLVVSLTIFVLATTFVALRFYSRIVIVKKFGHHDYWSLLAWIIDFAFSFSLFYATTKGLGLPAADIKPENRRSIIRATFTFTVLYNPALMTVKTSILVFYLSFARGEKLFRLGSYLTLFVVNVSGLALTFLTIFQCRPLGSVLKPTLPAAASCTSVITLYLSSAPVNIITDVAILFLPMPILTKMHLPRREKFILIITFGFGFFVTVIDVIRIVYLQRALTETQLRSQSEPIHSGSLISISSFAALSFMWSVVEANMSVICSCVPLLKPLIARIMPRMIGVSGKRHRRTTDAETRLDEIPGVGSSANIRLSAMAQVNRSGPRGDRPVSSDEGVDDNSTDSIVQIHPESSGVRSGDSQLGATLIEFVRMKGPKNMLKLNNKESLAPIALVTLIFWLWGFSYGLLGNLTGHLQAVLGLDAWQSLGIHAAYFSGYFVSPVTLGRWILKGWGYKATLITGLSVYACGTLIFWPSAVLSSFPAFIVSNVVIGGGLGVLETAANSFIALCGPQENAEIRLNISQAIQAIATVLSPLLSEKVLFKNVTSVSALINAQWTYLSIAFFDLLLAAALCYLPIPEAPDDDLEEIAIRCRGDGSSKILGIPVIWLTLSLGVGSLYLYVAGQEVVATSFENLVVASNTSSDLMPFDYVTVGHTVFAVGRFLTALALWFLKPRWTLMIAYAGMVIFSTLCLKTSGLTAVVMGLMIYLFESGAFSTMFAICLRGMGKHTKTAASLLASAIGGGAFLPFVQHAVSVSHGVSYSYSVLVAIFSTGALFPIYLNLVPAAQRQVDPVPHTYQNSHQQEFFDFTAWLKGYANGDDASTKPGYLVDMVHRNVTTIYHLTKYQIMCVCASSKHGRPRETARRYGAAQVNGCG</sequence>
<keyword evidence="4" id="KW-0812">Transmembrane</keyword>
<feature type="region of interest" description="Disordered" evidence="3">
    <location>
        <begin position="324"/>
        <end position="347"/>
    </location>
</feature>
<protein>
    <recommendedName>
        <fullName evidence="5">Rhodopsin domain-containing protein</fullName>
    </recommendedName>
</protein>
<dbReference type="SUPFAM" id="SSF103473">
    <property type="entry name" value="MFS general substrate transporter"/>
    <property type="match status" value="1"/>
</dbReference>
<dbReference type="GO" id="GO:0005886">
    <property type="term" value="C:plasma membrane"/>
    <property type="evidence" value="ECO:0007669"/>
    <property type="project" value="UniProtKB-SubCell"/>
</dbReference>
<proteinExistence type="predicted"/>
<dbReference type="InterPro" id="IPR049326">
    <property type="entry name" value="Rhodopsin_dom_fungi"/>
</dbReference>
<feature type="transmembrane region" description="Helical" evidence="4">
    <location>
        <begin position="123"/>
        <end position="142"/>
    </location>
</feature>
<keyword evidence="4" id="KW-1133">Transmembrane helix</keyword>
<feature type="transmembrane region" description="Helical" evidence="4">
    <location>
        <begin position="162"/>
        <end position="189"/>
    </location>
</feature>
<feature type="transmembrane region" description="Helical" evidence="4">
    <location>
        <begin position="601"/>
        <end position="624"/>
    </location>
</feature>